<evidence type="ECO:0000313" key="4">
    <source>
        <dbReference type="Proteomes" id="UP000467841"/>
    </source>
</evidence>
<dbReference type="Gene3D" id="1.20.1280.50">
    <property type="match status" value="1"/>
</dbReference>
<dbReference type="InterPro" id="IPR053781">
    <property type="entry name" value="F-box_AtFBL13-like"/>
</dbReference>
<keyword evidence="4" id="KW-1185">Reference proteome</keyword>
<dbReference type="EMBL" id="CACVBM020001126">
    <property type="protein sequence ID" value="CAA7032705.1"/>
    <property type="molecule type" value="Genomic_DNA"/>
</dbReference>
<name>A0A6D2IVW8_9BRAS</name>
<accession>A0A6D2IVW8</accession>
<dbReference type="InterPro" id="IPR050232">
    <property type="entry name" value="FBL13/AtMIF1-like"/>
</dbReference>
<evidence type="ECO:0000259" key="2">
    <source>
        <dbReference type="PROSITE" id="PS50181"/>
    </source>
</evidence>
<sequence>MAGREKSKQARSKVSSERMKKDRISELPYPLLCLILSHLPTKEVIKTSALSTRWRSLWLWVPSLELNSQNFPDRNVFTSFGNRLFDSDRMSCVQKLKLTLDEGDNNVDGHMLQSCLTSWIDAATKRKLQHLNVWCLPDNHRREIPISLYTCETLVTLRLFEVVLPDAGSVSLPSLKTMHLKYVWYPNDATFERLVSCCPVLEELKVSGYGPDVILVRSLSLKRLRIKLRECNGDISLTFGEEFDEASVSSKRDTIRKFLPGISKVGDMIIDEDTFKVFSHYSKLEPLLQFDYMTRLDATLCLSDLKWLPTFLERCPNLKSLVLALDNDYERIGSEEMNEISFSTVPECLLSSLESVDIKSSITGNAAEMKLLRYFLRKSLILKKLTLRLKYYGNGAAIFKKLLRIPRRSITCQVVVR</sequence>
<proteinExistence type="predicted"/>
<dbReference type="InterPro" id="IPR032675">
    <property type="entry name" value="LRR_dom_sf"/>
</dbReference>
<comment type="caution">
    <text evidence="3">The sequence shown here is derived from an EMBL/GenBank/DDBJ whole genome shotgun (WGS) entry which is preliminary data.</text>
</comment>
<dbReference type="PROSITE" id="PS50181">
    <property type="entry name" value="FBOX"/>
    <property type="match status" value="1"/>
</dbReference>
<dbReference type="SUPFAM" id="SSF52047">
    <property type="entry name" value="RNI-like"/>
    <property type="match status" value="1"/>
</dbReference>
<reference evidence="3" key="1">
    <citation type="submission" date="2020-01" db="EMBL/GenBank/DDBJ databases">
        <authorList>
            <person name="Mishra B."/>
        </authorList>
    </citation>
    <scope>NUCLEOTIDE SEQUENCE [LARGE SCALE GENOMIC DNA]</scope>
</reference>
<dbReference type="Pfam" id="PF08387">
    <property type="entry name" value="FBD"/>
    <property type="match status" value="1"/>
</dbReference>
<dbReference type="InterPro" id="IPR055411">
    <property type="entry name" value="LRR_FXL15/At3g58940/PEG3-like"/>
</dbReference>
<dbReference type="CDD" id="cd22160">
    <property type="entry name" value="F-box_AtFBL13-like"/>
    <property type="match status" value="1"/>
</dbReference>
<gene>
    <name evidence="3" type="ORF">MERR_LOCUS19940</name>
</gene>
<dbReference type="Pfam" id="PF24758">
    <property type="entry name" value="LRR_At5g56370"/>
    <property type="match status" value="1"/>
</dbReference>
<evidence type="ECO:0000313" key="3">
    <source>
        <dbReference type="EMBL" id="CAA7032705.1"/>
    </source>
</evidence>
<organism evidence="3 4">
    <name type="scientific">Microthlaspi erraticum</name>
    <dbReference type="NCBI Taxonomy" id="1685480"/>
    <lineage>
        <taxon>Eukaryota</taxon>
        <taxon>Viridiplantae</taxon>
        <taxon>Streptophyta</taxon>
        <taxon>Embryophyta</taxon>
        <taxon>Tracheophyta</taxon>
        <taxon>Spermatophyta</taxon>
        <taxon>Magnoliopsida</taxon>
        <taxon>eudicotyledons</taxon>
        <taxon>Gunneridae</taxon>
        <taxon>Pentapetalae</taxon>
        <taxon>rosids</taxon>
        <taxon>malvids</taxon>
        <taxon>Brassicales</taxon>
        <taxon>Brassicaceae</taxon>
        <taxon>Coluteocarpeae</taxon>
        <taxon>Microthlaspi</taxon>
    </lineage>
</organism>
<dbReference type="SUPFAM" id="SSF81383">
    <property type="entry name" value="F-box domain"/>
    <property type="match status" value="1"/>
</dbReference>
<feature type="region of interest" description="Disordered" evidence="1">
    <location>
        <begin position="1"/>
        <end position="21"/>
    </location>
</feature>
<dbReference type="Gene3D" id="3.80.10.10">
    <property type="entry name" value="Ribonuclease Inhibitor"/>
    <property type="match status" value="1"/>
</dbReference>
<dbReference type="OrthoDB" id="1052855at2759"/>
<dbReference type="InterPro" id="IPR036047">
    <property type="entry name" value="F-box-like_dom_sf"/>
</dbReference>
<dbReference type="SMART" id="SM00579">
    <property type="entry name" value="FBD"/>
    <property type="match status" value="1"/>
</dbReference>
<dbReference type="InterPro" id="IPR006566">
    <property type="entry name" value="FBD"/>
</dbReference>
<dbReference type="InterPro" id="IPR001810">
    <property type="entry name" value="F-box_dom"/>
</dbReference>
<dbReference type="PANTHER" id="PTHR31900">
    <property type="entry name" value="F-BOX/RNI SUPERFAMILY PROTEIN-RELATED"/>
    <property type="match status" value="1"/>
</dbReference>
<protein>
    <recommendedName>
        <fullName evidence="2">F-box domain-containing protein</fullName>
    </recommendedName>
</protein>
<dbReference type="AlphaFoldDB" id="A0A6D2IVW8"/>
<dbReference type="Proteomes" id="UP000467841">
    <property type="component" value="Unassembled WGS sequence"/>
</dbReference>
<feature type="domain" description="F-box" evidence="2">
    <location>
        <begin position="21"/>
        <end position="57"/>
    </location>
</feature>
<dbReference type="Pfam" id="PF00646">
    <property type="entry name" value="F-box"/>
    <property type="match status" value="1"/>
</dbReference>
<evidence type="ECO:0000256" key="1">
    <source>
        <dbReference type="SAM" id="MobiDB-lite"/>
    </source>
</evidence>
<dbReference type="PANTHER" id="PTHR31900:SF25">
    <property type="entry name" value="FBD DOMAIN-CONTAINING PROTEIN"/>
    <property type="match status" value="1"/>
</dbReference>